<keyword evidence="2" id="KW-1185">Reference proteome</keyword>
<protein>
    <recommendedName>
        <fullName evidence="3">Methylase</fullName>
    </recommendedName>
</protein>
<dbReference type="Proteomes" id="UP000239007">
    <property type="component" value="Unassembled WGS sequence"/>
</dbReference>
<evidence type="ECO:0000313" key="2">
    <source>
        <dbReference type="Proteomes" id="UP000239007"/>
    </source>
</evidence>
<dbReference type="PANTHER" id="PTHR20974:SF0">
    <property type="entry name" value="UPF0585 PROTEIN CG18661"/>
    <property type="match status" value="1"/>
</dbReference>
<name>A0A2S7UTX6_9GAMM</name>
<evidence type="ECO:0008006" key="3">
    <source>
        <dbReference type="Google" id="ProtNLM"/>
    </source>
</evidence>
<dbReference type="Pfam" id="PF06080">
    <property type="entry name" value="DUF938"/>
    <property type="match status" value="1"/>
</dbReference>
<proteinExistence type="predicted"/>
<accession>A0A2S7UTX6</accession>
<dbReference type="InterPro" id="IPR029063">
    <property type="entry name" value="SAM-dependent_MTases_sf"/>
</dbReference>
<dbReference type="EMBL" id="MSCH01000003">
    <property type="protein sequence ID" value="PQJ53407.1"/>
    <property type="molecule type" value="Genomic_DNA"/>
</dbReference>
<dbReference type="InterPro" id="IPR010342">
    <property type="entry name" value="DUF938"/>
</dbReference>
<evidence type="ECO:0000313" key="1">
    <source>
        <dbReference type="EMBL" id="PQJ53407.1"/>
    </source>
</evidence>
<dbReference type="SUPFAM" id="SSF53335">
    <property type="entry name" value="S-adenosyl-L-methionine-dependent methyltransferases"/>
    <property type="match status" value="1"/>
</dbReference>
<sequence length="207" mass="23529">MDLNMTDPFAHLTRNNAADNNKQYILDALQRLNLLKGKVVEIGSGPGQHGIHFCQHVSELTWQPTEITSKLPLTLQWYEVSQKQGLTNYLKPFSFHIGRDTITASDFDLVYSANVLHIISEELAQHLIKQLVETMSQGQKLVCYGPFKQDGEYTSESNRDFDQWLFSEGYGGMQDLEDIPSWSDGKLSLLQVESMPANNFIVVYQKV</sequence>
<organism evidence="1 2">
    <name type="scientific">Psychrosphaera saromensis</name>
    <dbReference type="NCBI Taxonomy" id="716813"/>
    <lineage>
        <taxon>Bacteria</taxon>
        <taxon>Pseudomonadati</taxon>
        <taxon>Pseudomonadota</taxon>
        <taxon>Gammaproteobacteria</taxon>
        <taxon>Alteromonadales</taxon>
        <taxon>Pseudoalteromonadaceae</taxon>
        <taxon>Psychrosphaera</taxon>
    </lineage>
</organism>
<dbReference type="Gene3D" id="3.40.50.150">
    <property type="entry name" value="Vaccinia Virus protein VP39"/>
    <property type="match status" value="1"/>
</dbReference>
<gene>
    <name evidence="1" type="ORF">BTO11_06785</name>
</gene>
<dbReference type="PANTHER" id="PTHR20974">
    <property type="entry name" value="UPF0585 PROTEIN CG18661"/>
    <property type="match status" value="1"/>
</dbReference>
<comment type="caution">
    <text evidence="1">The sequence shown here is derived from an EMBL/GenBank/DDBJ whole genome shotgun (WGS) entry which is preliminary data.</text>
</comment>
<dbReference type="AlphaFoldDB" id="A0A2S7UTX6"/>
<dbReference type="OrthoDB" id="5563826at2"/>
<reference evidence="1 2" key="1">
    <citation type="submission" date="2016-12" db="EMBL/GenBank/DDBJ databases">
        <title>Diversity of luminous bacteria.</title>
        <authorList>
            <person name="Yoshizawa S."/>
            <person name="Kogure K."/>
        </authorList>
    </citation>
    <scope>NUCLEOTIDE SEQUENCE [LARGE SCALE GENOMIC DNA]</scope>
    <source>
        <strain evidence="1 2">SA4-48</strain>
    </source>
</reference>